<dbReference type="AlphaFoldDB" id="A0A1G6ZU85"/>
<feature type="chain" id="PRO_5009240570" description="DUF4352 domain-containing protein" evidence="2">
    <location>
        <begin position="27"/>
        <end position="183"/>
    </location>
</feature>
<evidence type="ECO:0000313" key="3">
    <source>
        <dbReference type="EMBL" id="SDE06109.1"/>
    </source>
</evidence>
<evidence type="ECO:0000256" key="1">
    <source>
        <dbReference type="SAM" id="MobiDB-lite"/>
    </source>
</evidence>
<name>A0A1G6ZU85_9ACTN</name>
<feature type="region of interest" description="Disordered" evidence="1">
    <location>
        <begin position="160"/>
        <end position="183"/>
    </location>
</feature>
<evidence type="ECO:0000313" key="4">
    <source>
        <dbReference type="Proteomes" id="UP000198546"/>
    </source>
</evidence>
<evidence type="ECO:0000256" key="2">
    <source>
        <dbReference type="SAM" id="SignalP"/>
    </source>
</evidence>
<feature type="signal peptide" evidence="2">
    <location>
        <begin position="1"/>
        <end position="26"/>
    </location>
</feature>
<protein>
    <recommendedName>
        <fullName evidence="5">DUF4352 domain-containing protein</fullName>
    </recommendedName>
</protein>
<proteinExistence type="predicted"/>
<dbReference type="Proteomes" id="UP000198546">
    <property type="component" value="Chromosome i"/>
</dbReference>
<evidence type="ECO:0008006" key="5">
    <source>
        <dbReference type="Google" id="ProtNLM"/>
    </source>
</evidence>
<dbReference type="EMBL" id="LT629688">
    <property type="protein sequence ID" value="SDE06109.1"/>
    <property type="molecule type" value="Genomic_DNA"/>
</dbReference>
<sequence>MAVGALAVVVALVAVLGGWAPSTAQAARDQQPGVAMKVPGWTITVHRAEVVNHDGADDDYPDEKSEVRLFLDLTSTDEESESFFPGGLVQVQLPDGTPLPDGYAEQTAPWSGSWDPDVTFPSAIDTELPGLALDAPAPSSVVVVVHDRVPARGFLRTPGELSNGPARWRLELPTPDLRRPVEE</sequence>
<keyword evidence="2" id="KW-0732">Signal</keyword>
<reference evidence="3 4" key="1">
    <citation type="submission" date="2016-10" db="EMBL/GenBank/DDBJ databases">
        <authorList>
            <person name="de Groot N.N."/>
        </authorList>
    </citation>
    <scope>NUCLEOTIDE SEQUENCE [LARGE SCALE GENOMIC DNA]</scope>
    <source>
        <strain evidence="3 4">MON 2.2</strain>
    </source>
</reference>
<dbReference type="STRING" id="675864.SAMN04489747_2402"/>
<keyword evidence="4" id="KW-1185">Reference proteome</keyword>
<organism evidence="3 4">
    <name type="scientific">Auraticoccus monumenti</name>
    <dbReference type="NCBI Taxonomy" id="675864"/>
    <lineage>
        <taxon>Bacteria</taxon>
        <taxon>Bacillati</taxon>
        <taxon>Actinomycetota</taxon>
        <taxon>Actinomycetes</taxon>
        <taxon>Propionibacteriales</taxon>
        <taxon>Propionibacteriaceae</taxon>
        <taxon>Auraticoccus</taxon>
    </lineage>
</organism>
<gene>
    <name evidence="3" type="ORF">SAMN04489747_2402</name>
</gene>
<accession>A0A1G6ZU85</accession>